<accession>A0A195B8K4</accession>
<feature type="region of interest" description="Disordered" evidence="1">
    <location>
        <begin position="54"/>
        <end position="85"/>
    </location>
</feature>
<sequence>MDFELVRFCQTRLCQPLAYILSLVPLQLQHLPVLRVLYYCPIAGKLLVLPNRPMVGEQRRGTEGSRNDGDEGKRKDQRRGSSPQC</sequence>
<dbReference type="AlphaFoldDB" id="A0A195B8K4"/>
<protein>
    <submittedName>
        <fullName evidence="2">Uncharacterized protein</fullName>
    </submittedName>
</protein>
<organism evidence="2 3">
    <name type="scientific">Atta colombica</name>
    <dbReference type="NCBI Taxonomy" id="520822"/>
    <lineage>
        <taxon>Eukaryota</taxon>
        <taxon>Metazoa</taxon>
        <taxon>Ecdysozoa</taxon>
        <taxon>Arthropoda</taxon>
        <taxon>Hexapoda</taxon>
        <taxon>Insecta</taxon>
        <taxon>Pterygota</taxon>
        <taxon>Neoptera</taxon>
        <taxon>Endopterygota</taxon>
        <taxon>Hymenoptera</taxon>
        <taxon>Apocrita</taxon>
        <taxon>Aculeata</taxon>
        <taxon>Formicoidea</taxon>
        <taxon>Formicidae</taxon>
        <taxon>Myrmicinae</taxon>
        <taxon>Atta</taxon>
    </lineage>
</organism>
<dbReference type="Proteomes" id="UP000078540">
    <property type="component" value="Unassembled WGS sequence"/>
</dbReference>
<proteinExistence type="predicted"/>
<keyword evidence="3" id="KW-1185">Reference proteome</keyword>
<gene>
    <name evidence="2" type="ORF">ALC53_09074</name>
</gene>
<dbReference type="EMBL" id="KQ976565">
    <property type="protein sequence ID" value="KYM80524.1"/>
    <property type="molecule type" value="Genomic_DNA"/>
</dbReference>
<evidence type="ECO:0000313" key="2">
    <source>
        <dbReference type="EMBL" id="KYM80524.1"/>
    </source>
</evidence>
<evidence type="ECO:0000256" key="1">
    <source>
        <dbReference type="SAM" id="MobiDB-lite"/>
    </source>
</evidence>
<evidence type="ECO:0000313" key="3">
    <source>
        <dbReference type="Proteomes" id="UP000078540"/>
    </source>
</evidence>
<name>A0A195B8K4_9HYME</name>
<reference evidence="2 3" key="1">
    <citation type="submission" date="2015-09" db="EMBL/GenBank/DDBJ databases">
        <title>Atta colombica WGS genome.</title>
        <authorList>
            <person name="Nygaard S."/>
            <person name="Hu H."/>
            <person name="Boomsma J."/>
            <person name="Zhang G."/>
        </authorList>
    </citation>
    <scope>NUCLEOTIDE SEQUENCE [LARGE SCALE GENOMIC DNA]</scope>
    <source>
        <strain evidence="2">Treedump-2</strain>
        <tissue evidence="2">Whole body</tissue>
    </source>
</reference>
<feature type="compositionally biased region" description="Basic and acidic residues" evidence="1">
    <location>
        <begin position="57"/>
        <end position="74"/>
    </location>
</feature>